<sequence>MPTRKCQHQLLGTAGKPPCGAGLTGNIRFIYVIIDLIYNFL</sequence>
<gene>
    <name evidence="1" type="ORF">HMPREF9104_02662</name>
</gene>
<dbReference type="EMBL" id="AGRJ01000229">
    <property type="protein sequence ID" value="EHO49135.1"/>
    <property type="molecule type" value="Genomic_DNA"/>
</dbReference>
<dbReference type="Proteomes" id="UP000005025">
    <property type="component" value="Unassembled WGS sequence"/>
</dbReference>
<organism evidence="1 2">
    <name type="scientific">Lentilactobacillus kisonensis F0435</name>
    <dbReference type="NCBI Taxonomy" id="797516"/>
    <lineage>
        <taxon>Bacteria</taxon>
        <taxon>Bacillati</taxon>
        <taxon>Bacillota</taxon>
        <taxon>Bacilli</taxon>
        <taxon>Lactobacillales</taxon>
        <taxon>Lactobacillaceae</taxon>
        <taxon>Lentilactobacillus</taxon>
    </lineage>
</organism>
<accession>H1LJ70</accession>
<protein>
    <submittedName>
        <fullName evidence="1">Uncharacterized protein</fullName>
    </submittedName>
</protein>
<dbReference type="HOGENOM" id="CLU_3271895_0_0_9"/>
<comment type="caution">
    <text evidence="1">The sequence shown here is derived from an EMBL/GenBank/DDBJ whole genome shotgun (WGS) entry which is preliminary data.</text>
</comment>
<dbReference type="AlphaFoldDB" id="H1LJ70"/>
<evidence type="ECO:0000313" key="2">
    <source>
        <dbReference type="Proteomes" id="UP000005025"/>
    </source>
</evidence>
<evidence type="ECO:0000313" key="1">
    <source>
        <dbReference type="EMBL" id="EHO49135.1"/>
    </source>
</evidence>
<name>H1LJ70_9LACO</name>
<dbReference type="PATRIC" id="fig|797516.3.peg.2392"/>
<reference evidence="1 2" key="1">
    <citation type="submission" date="2011-09" db="EMBL/GenBank/DDBJ databases">
        <authorList>
            <person name="Weinstock G."/>
            <person name="Sodergren E."/>
            <person name="Clifton S."/>
            <person name="Fulton L."/>
            <person name="Fulton B."/>
            <person name="Courtney L."/>
            <person name="Fronick C."/>
            <person name="Harrison M."/>
            <person name="Strong C."/>
            <person name="Farmer C."/>
            <person name="Delahaunty K."/>
            <person name="Markovic C."/>
            <person name="Hall O."/>
            <person name="Minx P."/>
            <person name="Tomlinson C."/>
            <person name="Mitreva M."/>
            <person name="Hou S."/>
            <person name="Chen J."/>
            <person name="Wollam A."/>
            <person name="Pepin K.H."/>
            <person name="Johnson M."/>
            <person name="Bhonagiri V."/>
            <person name="Zhang X."/>
            <person name="Suruliraj S."/>
            <person name="Warren W."/>
            <person name="Chinwalla A."/>
            <person name="Mardis E.R."/>
            <person name="Wilson R.K."/>
        </authorList>
    </citation>
    <scope>NUCLEOTIDE SEQUENCE [LARGE SCALE GENOMIC DNA]</scope>
    <source>
        <strain evidence="1 2">F0435</strain>
    </source>
</reference>
<proteinExistence type="predicted"/>